<gene>
    <name evidence="3" type="ORF">CHRY9390_01620</name>
</gene>
<dbReference type="SUPFAM" id="SSF46785">
    <property type="entry name" value="Winged helix' DNA-binding domain"/>
    <property type="match status" value="1"/>
</dbReference>
<comment type="caution">
    <text evidence="3">The sequence shown here is derived from an EMBL/GenBank/DDBJ whole genome shotgun (WGS) entry which is preliminary data.</text>
</comment>
<evidence type="ECO:0000313" key="4">
    <source>
        <dbReference type="Proteomes" id="UP000662618"/>
    </source>
</evidence>
<dbReference type="EMBL" id="CAJIMS010000001">
    <property type="protein sequence ID" value="CAD7807165.1"/>
    <property type="molecule type" value="Genomic_DNA"/>
</dbReference>
<evidence type="ECO:0000256" key="1">
    <source>
        <dbReference type="ARBA" id="ARBA00038283"/>
    </source>
</evidence>
<dbReference type="AlphaFoldDB" id="A0A9N8QQK2"/>
<accession>A0A9N8QQK2</accession>
<comment type="similarity">
    <text evidence="1">Belongs to the initiator RepB protein family.</text>
</comment>
<reference evidence="3" key="1">
    <citation type="submission" date="2020-12" db="EMBL/GenBank/DDBJ databases">
        <authorList>
            <person name="Rodrigo-Torres L."/>
            <person name="Arahal R. D."/>
            <person name="Lucena T."/>
        </authorList>
    </citation>
    <scope>NUCLEOTIDE SEQUENCE</scope>
    <source>
        <strain evidence="3">CECT 9390</strain>
    </source>
</reference>
<dbReference type="GO" id="GO:0003887">
    <property type="term" value="F:DNA-directed DNA polymerase activity"/>
    <property type="evidence" value="ECO:0007669"/>
    <property type="project" value="InterPro"/>
</dbReference>
<name>A0A9N8QQK2_9FLAO</name>
<protein>
    <recommendedName>
        <fullName evidence="2">Initiator Rep protein WH1 domain-containing protein</fullName>
    </recommendedName>
</protein>
<dbReference type="GO" id="GO:0006270">
    <property type="term" value="P:DNA replication initiation"/>
    <property type="evidence" value="ECO:0007669"/>
    <property type="project" value="InterPro"/>
</dbReference>
<dbReference type="InterPro" id="IPR036388">
    <property type="entry name" value="WH-like_DNA-bd_sf"/>
</dbReference>
<dbReference type="Proteomes" id="UP000662618">
    <property type="component" value="Unassembled WGS sequence"/>
</dbReference>
<dbReference type="Gene3D" id="1.10.10.10">
    <property type="entry name" value="Winged helix-like DNA-binding domain superfamily/Winged helix DNA-binding domain"/>
    <property type="match status" value="1"/>
</dbReference>
<sequence>MTQLTVKKSHELVTARYSFNLMEMRLFTLIISMIQDKDEDFKTYNIPIKNIIQTFGIKNKNIYAEINSLTTSMLKKIITIPVKEEGKDKEIKTALVSSFKYSVDGRGVLEASFHPVLKPYLLQLKSKFLLYDLKNILKISSGHSIRFYELLKSYEGI</sequence>
<proteinExistence type="inferred from homology"/>
<feature type="domain" description="Initiator Rep protein WH1" evidence="2">
    <location>
        <begin position="5"/>
        <end position="152"/>
    </location>
</feature>
<dbReference type="RefSeq" id="WP_162088007.1">
    <property type="nucleotide sequence ID" value="NZ_CAJIMS010000001.1"/>
</dbReference>
<keyword evidence="4" id="KW-1185">Reference proteome</keyword>
<dbReference type="InterPro" id="IPR036390">
    <property type="entry name" value="WH_DNA-bd_sf"/>
</dbReference>
<evidence type="ECO:0000313" key="3">
    <source>
        <dbReference type="EMBL" id="CAD7807165.1"/>
    </source>
</evidence>
<dbReference type="Pfam" id="PF01051">
    <property type="entry name" value="Rep3_N"/>
    <property type="match status" value="1"/>
</dbReference>
<evidence type="ECO:0000259" key="2">
    <source>
        <dbReference type="Pfam" id="PF01051"/>
    </source>
</evidence>
<organism evidence="3 4">
    <name type="scientific">Chryseobacterium aquaeductus</name>
    <dbReference type="NCBI Taxonomy" id="2675056"/>
    <lineage>
        <taxon>Bacteria</taxon>
        <taxon>Pseudomonadati</taxon>
        <taxon>Bacteroidota</taxon>
        <taxon>Flavobacteriia</taxon>
        <taxon>Flavobacteriales</taxon>
        <taxon>Weeksellaceae</taxon>
        <taxon>Chryseobacterium group</taxon>
        <taxon>Chryseobacterium</taxon>
    </lineage>
</organism>
<dbReference type="InterPro" id="IPR000525">
    <property type="entry name" value="Initiator_Rep_WH1"/>
</dbReference>